<dbReference type="Gene3D" id="3.30.160.60">
    <property type="entry name" value="Classic Zinc Finger"/>
    <property type="match status" value="1"/>
</dbReference>
<name>A0A3B3BTL7_ORYME</name>
<evidence type="ECO:0000259" key="7">
    <source>
        <dbReference type="PROSITE" id="PS50089"/>
    </source>
</evidence>
<dbReference type="PROSITE" id="PS50089">
    <property type="entry name" value="ZF_RING_2"/>
    <property type="match status" value="1"/>
</dbReference>
<organism evidence="9 10">
    <name type="scientific">Oryzias melastigma</name>
    <name type="common">Marine medaka</name>
    <dbReference type="NCBI Taxonomy" id="30732"/>
    <lineage>
        <taxon>Eukaryota</taxon>
        <taxon>Metazoa</taxon>
        <taxon>Chordata</taxon>
        <taxon>Craniata</taxon>
        <taxon>Vertebrata</taxon>
        <taxon>Euteleostomi</taxon>
        <taxon>Actinopterygii</taxon>
        <taxon>Neopterygii</taxon>
        <taxon>Teleostei</taxon>
        <taxon>Neoteleostei</taxon>
        <taxon>Acanthomorphata</taxon>
        <taxon>Ovalentaria</taxon>
        <taxon>Atherinomorphae</taxon>
        <taxon>Beloniformes</taxon>
        <taxon>Adrianichthyidae</taxon>
        <taxon>Oryziinae</taxon>
        <taxon>Oryzias</taxon>
    </lineage>
</organism>
<sequence>MASPSYSEDLNCSLCLTLFNSPVVLPCGHSFCSPCITEALSARQQCPLCSSWRRLSALGSASRVGVLEAAGMCPEHEEKFKLFCLTDLQLACIICRDGEKHEGHKFKPIKEAAQSLRSDLETFLQRAAEDINATEQLTKAQRENIKETREKSKQLMVQISRQFQEMHQFLRKREDEINNELKCQEADAVEKMMEALTTMETALCESKELESKAASALKITDPEKFLRTWTEGGSPMTRESLFKSRANTLQVVNRALSLEQYESHLQLFMWKEMLQVISPREERLTLKSSSPNVSVSDDGRSVFSFGTQNRDLYGTPAFETFITGQHYWEINVGNRDFWEVGINNNFLQYKQQKYAACYPDRIQELALENKPKKIGIYLNLSSNKLIFFNAGNMTKIHSRSLAVMSEPVSAYISMTHRNPDYSPLTVCWF</sequence>
<dbReference type="Ensembl" id="ENSOMET00000002924.1">
    <property type="protein sequence ID" value="ENSOMEP00000008152.1"/>
    <property type="gene ID" value="ENSOMEG00000009306.1"/>
</dbReference>
<protein>
    <submittedName>
        <fullName evidence="9">Nuclear factor 7, brain-like</fullName>
    </submittedName>
</protein>
<feature type="domain" description="RING-type" evidence="7">
    <location>
        <begin position="12"/>
        <end position="50"/>
    </location>
</feature>
<keyword evidence="3 5" id="KW-0863">Zinc-finger</keyword>
<accession>A0A3B3BTL7</accession>
<dbReference type="PROSITE" id="PS00518">
    <property type="entry name" value="ZF_RING_1"/>
    <property type="match status" value="1"/>
</dbReference>
<evidence type="ECO:0000256" key="5">
    <source>
        <dbReference type="PROSITE-ProRule" id="PRU00024"/>
    </source>
</evidence>
<keyword evidence="6" id="KW-0175">Coiled coil</keyword>
<dbReference type="SUPFAM" id="SSF49899">
    <property type="entry name" value="Concanavalin A-like lectins/glucanases"/>
    <property type="match status" value="1"/>
</dbReference>
<dbReference type="OMA" id="FNIRCRT"/>
<dbReference type="PANTHER" id="PTHR24103">
    <property type="entry name" value="E3 UBIQUITIN-PROTEIN LIGASE TRIM"/>
    <property type="match status" value="1"/>
</dbReference>
<dbReference type="SUPFAM" id="SSF57850">
    <property type="entry name" value="RING/U-box"/>
    <property type="match status" value="1"/>
</dbReference>
<keyword evidence="2" id="KW-0479">Metal-binding</keyword>
<evidence type="ECO:0000256" key="4">
    <source>
        <dbReference type="ARBA" id="ARBA00022833"/>
    </source>
</evidence>
<dbReference type="InterPro" id="IPR017907">
    <property type="entry name" value="Znf_RING_CS"/>
</dbReference>
<dbReference type="Proteomes" id="UP000261560">
    <property type="component" value="Unplaced"/>
</dbReference>
<keyword evidence="10" id="KW-1185">Reference proteome</keyword>
<evidence type="ECO:0000259" key="8">
    <source>
        <dbReference type="PROSITE" id="PS50119"/>
    </source>
</evidence>
<dbReference type="InterPro" id="IPR018957">
    <property type="entry name" value="Znf_C3HC4_RING-type"/>
</dbReference>
<dbReference type="SMART" id="SM00336">
    <property type="entry name" value="BBOX"/>
    <property type="match status" value="1"/>
</dbReference>
<dbReference type="GO" id="GO:0008270">
    <property type="term" value="F:zinc ion binding"/>
    <property type="evidence" value="ECO:0007669"/>
    <property type="project" value="UniProtKB-KW"/>
</dbReference>
<dbReference type="Pfam" id="PF00643">
    <property type="entry name" value="zf-B_box"/>
    <property type="match status" value="1"/>
</dbReference>
<evidence type="ECO:0000256" key="1">
    <source>
        <dbReference type="ARBA" id="ARBA00008518"/>
    </source>
</evidence>
<dbReference type="InterPro" id="IPR013320">
    <property type="entry name" value="ConA-like_dom_sf"/>
</dbReference>
<dbReference type="Pfam" id="PF00097">
    <property type="entry name" value="zf-C3HC4"/>
    <property type="match status" value="1"/>
</dbReference>
<evidence type="ECO:0000313" key="9">
    <source>
        <dbReference type="Ensembl" id="ENSOMEP00000008152.1"/>
    </source>
</evidence>
<comment type="similarity">
    <text evidence="1">Belongs to the TRIM/RBCC family.</text>
</comment>
<dbReference type="Gene3D" id="3.30.40.10">
    <property type="entry name" value="Zinc/RING finger domain, C3HC4 (zinc finger)"/>
    <property type="match status" value="1"/>
</dbReference>
<reference evidence="9" key="2">
    <citation type="submission" date="2025-09" db="UniProtKB">
        <authorList>
            <consortium name="Ensembl"/>
        </authorList>
    </citation>
    <scope>IDENTIFICATION</scope>
</reference>
<dbReference type="InterPro" id="IPR050143">
    <property type="entry name" value="TRIM/RBCC"/>
</dbReference>
<evidence type="ECO:0000256" key="3">
    <source>
        <dbReference type="ARBA" id="ARBA00022771"/>
    </source>
</evidence>
<dbReference type="InterPro" id="IPR013083">
    <property type="entry name" value="Znf_RING/FYVE/PHD"/>
</dbReference>
<dbReference type="GeneTree" id="ENSGT00940000164374"/>
<dbReference type="SUPFAM" id="SSF57845">
    <property type="entry name" value="B-box zinc-binding domain"/>
    <property type="match status" value="1"/>
</dbReference>
<evidence type="ECO:0000256" key="2">
    <source>
        <dbReference type="ARBA" id="ARBA00022723"/>
    </source>
</evidence>
<proteinExistence type="inferred from homology"/>
<feature type="coiled-coil region" evidence="6">
    <location>
        <begin position="124"/>
        <end position="187"/>
    </location>
</feature>
<dbReference type="InterPro" id="IPR000315">
    <property type="entry name" value="Znf_B-box"/>
</dbReference>
<dbReference type="InterPro" id="IPR043136">
    <property type="entry name" value="B30.2/SPRY_sf"/>
</dbReference>
<dbReference type="PROSITE" id="PS50119">
    <property type="entry name" value="ZF_BBOX"/>
    <property type="match status" value="1"/>
</dbReference>
<dbReference type="AlphaFoldDB" id="A0A3B3BTL7"/>
<dbReference type="Gene3D" id="2.60.120.920">
    <property type="match status" value="2"/>
</dbReference>
<evidence type="ECO:0000256" key="6">
    <source>
        <dbReference type="SAM" id="Coils"/>
    </source>
</evidence>
<evidence type="ECO:0000313" key="10">
    <source>
        <dbReference type="Proteomes" id="UP000261560"/>
    </source>
</evidence>
<dbReference type="SMART" id="SM00184">
    <property type="entry name" value="RING"/>
    <property type="match status" value="1"/>
</dbReference>
<dbReference type="InterPro" id="IPR001841">
    <property type="entry name" value="Znf_RING"/>
</dbReference>
<keyword evidence="4" id="KW-0862">Zinc</keyword>
<feature type="domain" description="B box-type" evidence="8">
    <location>
        <begin position="68"/>
        <end position="109"/>
    </location>
</feature>
<reference evidence="9" key="1">
    <citation type="submission" date="2025-08" db="UniProtKB">
        <authorList>
            <consortium name="Ensembl"/>
        </authorList>
    </citation>
    <scope>IDENTIFICATION</scope>
</reference>
<dbReference type="CDD" id="cd19800">
    <property type="entry name" value="Bbox2_xNF7-like"/>
    <property type="match status" value="1"/>
</dbReference>